<dbReference type="PANTHER" id="PTHR43531:SF14">
    <property type="entry name" value="METHYL-ACCEPTING CHEMOTAXIS PROTEIN I-RELATED"/>
    <property type="match status" value="1"/>
</dbReference>
<dbReference type="Pfam" id="PF17201">
    <property type="entry name" value="Cache_3-Cache_2"/>
    <property type="match status" value="1"/>
</dbReference>
<dbReference type="EMBL" id="CP125967">
    <property type="protein sequence ID" value="WWO39610.1"/>
    <property type="molecule type" value="Genomic_DNA"/>
</dbReference>
<reference evidence="9 10" key="1">
    <citation type="journal article" date="2024" name="Front. Plant Sci.">
        <title>Comprehensive phenomic and genomic studies of the species, Pectobacterium cacticida and proposal for reclassification as Alcorniella cacticida comb. nov.</title>
        <authorList>
            <person name="Jonca J."/>
            <person name="Pirhonen M."/>
            <person name="Waleron M.M."/>
            <person name="Gawor J."/>
            <person name="Mrozik A."/>
            <person name="Smoktunowicz M."/>
            <person name="Waleron K."/>
            <person name="Waleron M."/>
        </authorList>
    </citation>
    <scope>NUCLEOTIDE SEQUENCE [LARGE SCALE GENOMIC DNA]</scope>
    <source>
        <strain evidence="9 10">DPMP6</strain>
    </source>
</reference>
<dbReference type="Pfam" id="PF00672">
    <property type="entry name" value="HAMP"/>
    <property type="match status" value="1"/>
</dbReference>
<dbReference type="PRINTS" id="PR00260">
    <property type="entry name" value="CHEMTRNSDUCR"/>
</dbReference>
<dbReference type="PANTHER" id="PTHR43531">
    <property type="entry name" value="PROTEIN ICFG"/>
    <property type="match status" value="1"/>
</dbReference>
<keyword evidence="3 5" id="KW-0807">Transducer</keyword>
<dbReference type="SMART" id="SM00304">
    <property type="entry name" value="HAMP"/>
    <property type="match status" value="1"/>
</dbReference>
<dbReference type="InterPro" id="IPR033462">
    <property type="entry name" value="Cache_3-Cache_2"/>
</dbReference>
<evidence type="ECO:0000256" key="4">
    <source>
        <dbReference type="ARBA" id="ARBA00029447"/>
    </source>
</evidence>
<evidence type="ECO:0000259" key="8">
    <source>
        <dbReference type="PROSITE" id="PS50885"/>
    </source>
</evidence>
<feature type="domain" description="HAMP" evidence="8">
    <location>
        <begin position="351"/>
        <end position="403"/>
    </location>
</feature>
<evidence type="ECO:0000256" key="2">
    <source>
        <dbReference type="ARBA" id="ARBA00022500"/>
    </source>
</evidence>
<dbReference type="RefSeq" id="WP_264496405.1">
    <property type="nucleotide sequence ID" value="NZ_CP109947.1"/>
</dbReference>
<feature type="transmembrane region" description="Helical" evidence="6">
    <location>
        <begin position="329"/>
        <end position="349"/>
    </location>
</feature>
<feature type="transmembrane region" description="Helical" evidence="6">
    <location>
        <begin position="12"/>
        <end position="34"/>
    </location>
</feature>
<accession>A0ABZ2GED8</accession>
<dbReference type="InterPro" id="IPR004090">
    <property type="entry name" value="Chemotax_Me-accpt_rcpt"/>
</dbReference>
<dbReference type="SUPFAM" id="SSF58104">
    <property type="entry name" value="Methyl-accepting chemotaxis protein (MCP) signaling domain"/>
    <property type="match status" value="1"/>
</dbReference>
<dbReference type="InterPro" id="IPR029151">
    <property type="entry name" value="Sensor-like_sf"/>
</dbReference>
<dbReference type="CDD" id="cd06225">
    <property type="entry name" value="HAMP"/>
    <property type="match status" value="1"/>
</dbReference>
<evidence type="ECO:0000313" key="10">
    <source>
        <dbReference type="Proteomes" id="UP001379444"/>
    </source>
</evidence>
<evidence type="ECO:0000259" key="7">
    <source>
        <dbReference type="PROSITE" id="PS50111"/>
    </source>
</evidence>
<proteinExistence type="inferred from homology"/>
<evidence type="ECO:0000256" key="1">
    <source>
        <dbReference type="ARBA" id="ARBA00022481"/>
    </source>
</evidence>
<keyword evidence="6" id="KW-0472">Membrane</keyword>
<dbReference type="SUPFAM" id="SSF103190">
    <property type="entry name" value="Sensory domain-like"/>
    <property type="match status" value="1"/>
</dbReference>
<dbReference type="PROSITE" id="PS50111">
    <property type="entry name" value="CHEMOTAXIS_TRANSDUC_2"/>
    <property type="match status" value="1"/>
</dbReference>
<feature type="domain" description="Methyl-accepting transducer" evidence="7">
    <location>
        <begin position="408"/>
        <end position="637"/>
    </location>
</feature>
<dbReference type="PROSITE" id="PS50885">
    <property type="entry name" value="HAMP"/>
    <property type="match status" value="1"/>
</dbReference>
<dbReference type="InterPro" id="IPR003660">
    <property type="entry name" value="HAMP_dom"/>
</dbReference>
<keyword evidence="2" id="KW-0145">Chemotaxis</keyword>
<dbReference type="Pfam" id="PF00015">
    <property type="entry name" value="MCPsignal"/>
    <property type="match status" value="1"/>
</dbReference>
<dbReference type="InterPro" id="IPR004089">
    <property type="entry name" value="MCPsignal_dom"/>
</dbReference>
<keyword evidence="10" id="KW-1185">Reference proteome</keyword>
<dbReference type="InterPro" id="IPR051310">
    <property type="entry name" value="MCP_chemotaxis"/>
</dbReference>
<name>A0ABZ2GED8_9GAMM</name>
<keyword evidence="6" id="KW-1133">Transmembrane helix</keyword>
<dbReference type="Gene3D" id="1.10.287.950">
    <property type="entry name" value="Methyl-accepting chemotaxis protein"/>
    <property type="match status" value="1"/>
</dbReference>
<evidence type="ECO:0000256" key="6">
    <source>
        <dbReference type="SAM" id="Phobius"/>
    </source>
</evidence>
<evidence type="ECO:0000256" key="3">
    <source>
        <dbReference type="ARBA" id="ARBA00023224"/>
    </source>
</evidence>
<keyword evidence="1" id="KW-0488">Methylation</keyword>
<dbReference type="Proteomes" id="UP001379444">
    <property type="component" value="Chromosome"/>
</dbReference>
<gene>
    <name evidence="9" type="ORF">QNA12_06300</name>
</gene>
<sequence length="652" mass="71135">MLGLSFKHWGLGIKLSIIASLSVAILFIAFTLSLTRSAGHQLNTLTLNDMQSQVSGVADMVNMYDTGLQAEVSNYTRLMASFLPTRFYLDTVNRTPFDQTSHPTLKAGDTVLNLNTIVPDDFLSRTQALSTIFVRDGDDFTRITTSLRKEDGTRALGTQLDRASPAYALMIKGQTYSGLATLFGKQYITQYQPIRDSNNTVIGIMFVGVDITKQFTLMQQRILAKKIGENGHFFVISSKPGEERGRYLFHNDTLNKKALVNQQPNWSEGALEQVLTTASGTLEYDDNALPETQRTQVMVYRSIPQWNWVIVGTISKNSLLSAVNHTRNLFLAGGIILVVLFAAFFFTLTRKWLSQPLEKIVRVAEQFSAGNLTATLSTDRTDEVGRLINAMNGIGQGLTTIVSQVRSASEEISASTDALAADSENISGQIARQASSVEETSASMEQLSASVKQNADNVSAAKALAEQSAMAARNGSQTVTDSVSTMSDIKNSSQRIADITTVIESIAFQTNILALNAAVEAARAGEHGRGFAVVAAEVRALAQRSATAVKEIETLINESLEKIEAGYHFSEKTQAVMDDVRNRILQVSTIVNDIDIASREQSAGIDQVNTAMVQISQATQENTLLVNNSENTAQNLRQKGHHLSELVGVFRI</sequence>
<dbReference type="Gene3D" id="3.30.450.20">
    <property type="entry name" value="PAS domain"/>
    <property type="match status" value="1"/>
</dbReference>
<organism evidence="9 10">
    <name type="scientific">Pectobacterium cacticida</name>
    <dbReference type="NCBI Taxonomy" id="69221"/>
    <lineage>
        <taxon>Bacteria</taxon>
        <taxon>Pseudomonadati</taxon>
        <taxon>Pseudomonadota</taxon>
        <taxon>Gammaproteobacteria</taxon>
        <taxon>Enterobacterales</taxon>
        <taxon>Pectobacteriaceae</taxon>
        <taxon>Pectobacterium</taxon>
    </lineage>
</organism>
<keyword evidence="6" id="KW-0812">Transmembrane</keyword>
<dbReference type="CDD" id="cd12912">
    <property type="entry name" value="PDC2_MCP_like"/>
    <property type="match status" value="1"/>
</dbReference>
<evidence type="ECO:0000313" key="9">
    <source>
        <dbReference type="EMBL" id="WWO39610.1"/>
    </source>
</evidence>
<dbReference type="SMART" id="SM00283">
    <property type="entry name" value="MA"/>
    <property type="match status" value="1"/>
</dbReference>
<evidence type="ECO:0000256" key="5">
    <source>
        <dbReference type="PROSITE-ProRule" id="PRU00284"/>
    </source>
</evidence>
<dbReference type="CDD" id="cd11386">
    <property type="entry name" value="MCP_signal"/>
    <property type="match status" value="1"/>
</dbReference>
<protein>
    <submittedName>
        <fullName evidence="9">Cache 3/Cache 2 fusion domain-containing protein</fullName>
    </submittedName>
</protein>
<comment type="similarity">
    <text evidence="4">Belongs to the methyl-accepting chemotaxis (MCP) protein family.</text>
</comment>